<evidence type="ECO:0000256" key="1">
    <source>
        <dbReference type="ARBA" id="ARBA00004651"/>
    </source>
</evidence>
<evidence type="ECO:0000256" key="3">
    <source>
        <dbReference type="ARBA" id="ARBA00022692"/>
    </source>
</evidence>
<evidence type="ECO:0000313" key="7">
    <source>
        <dbReference type="EMBL" id="GHG05226.1"/>
    </source>
</evidence>
<evidence type="ECO:0000313" key="8">
    <source>
        <dbReference type="Proteomes" id="UP000649955"/>
    </source>
</evidence>
<feature type="transmembrane region" description="Helical" evidence="6">
    <location>
        <begin position="182"/>
        <end position="207"/>
    </location>
</feature>
<gene>
    <name evidence="7" type="ORF">GCM10017567_21700</name>
</gene>
<keyword evidence="5 6" id="KW-0472">Membrane</keyword>
<feature type="transmembrane region" description="Helical" evidence="6">
    <location>
        <begin position="36"/>
        <end position="61"/>
    </location>
</feature>
<feature type="transmembrane region" description="Helical" evidence="6">
    <location>
        <begin position="127"/>
        <end position="149"/>
    </location>
</feature>
<dbReference type="PANTHER" id="PTHR23513:SF6">
    <property type="entry name" value="MAJOR FACILITATOR SUPERFAMILY ASSOCIATED DOMAIN-CONTAINING PROTEIN"/>
    <property type="match status" value="1"/>
</dbReference>
<sequence length="432" mass="45172">MWLAAASVVCRARPFPALISDVMRGRSLGPRFGWLWSAYAVSAFGTWLGFGAFPMLAILVLHAGPTAVSALAAVGPAVGALVAVPLGPWVDHRRKRPVLIAMDLVRFAALVSVPAAYALGVLSFGQLLAVSVVVAAADITFTSASGAFLKGLVPPEDLLVANGRFEATNWTATALGPPLGGAAFALFGPVTSVAANAVSFLLSALGIRAIGGGEPRPRTTTRLRARDLADGWRFVLKHPGLRPLFGNVLLFNGLIMGTEPLLAVLMLNQLGFTPWQYGLAFAVPCLGGLAGSRLTPRLVARFGRHRVLVTAGTVRACWLLALAFIPGTGGLAYVMAVELGLIVSCSVFNPVLATYRLEQLPADRVARTLSAWSVSTKASIATLTALWGVLAGFTGPRWAIGIAGVLVLATPLLLPRHDRTPVQPSQTVPSTG</sequence>
<feature type="transmembrane region" description="Helical" evidence="6">
    <location>
        <begin position="369"/>
        <end position="390"/>
    </location>
</feature>
<organism evidence="7 8">
    <name type="scientific">Amycolatopsis bullii</name>
    <dbReference type="NCBI Taxonomy" id="941987"/>
    <lineage>
        <taxon>Bacteria</taxon>
        <taxon>Bacillati</taxon>
        <taxon>Actinomycetota</taxon>
        <taxon>Actinomycetes</taxon>
        <taxon>Pseudonocardiales</taxon>
        <taxon>Pseudonocardiaceae</taxon>
        <taxon>Amycolatopsis</taxon>
    </lineage>
</organism>
<dbReference type="InterPro" id="IPR011701">
    <property type="entry name" value="MFS"/>
</dbReference>
<keyword evidence="3 6" id="KW-0812">Transmembrane</keyword>
<dbReference type="Gene3D" id="1.20.1250.20">
    <property type="entry name" value="MFS general substrate transporter like domains"/>
    <property type="match status" value="1"/>
</dbReference>
<evidence type="ECO:0000256" key="4">
    <source>
        <dbReference type="ARBA" id="ARBA00022989"/>
    </source>
</evidence>
<protein>
    <submittedName>
        <fullName evidence="7">MFS transporter</fullName>
    </submittedName>
</protein>
<evidence type="ECO:0000256" key="2">
    <source>
        <dbReference type="ARBA" id="ARBA00022475"/>
    </source>
</evidence>
<accession>A0ABQ3K7C8</accession>
<dbReference type="CDD" id="cd06173">
    <property type="entry name" value="MFS_MefA_like"/>
    <property type="match status" value="1"/>
</dbReference>
<dbReference type="Proteomes" id="UP000649955">
    <property type="component" value="Unassembled WGS sequence"/>
</dbReference>
<keyword evidence="8" id="KW-1185">Reference proteome</keyword>
<dbReference type="SUPFAM" id="SSF103473">
    <property type="entry name" value="MFS general substrate transporter"/>
    <property type="match status" value="1"/>
</dbReference>
<keyword evidence="4 6" id="KW-1133">Transmembrane helix</keyword>
<comment type="subcellular location">
    <subcellularLocation>
        <location evidence="1">Cell membrane</location>
        <topology evidence="1">Multi-pass membrane protein</topology>
    </subcellularLocation>
</comment>
<dbReference type="InterPro" id="IPR036259">
    <property type="entry name" value="MFS_trans_sf"/>
</dbReference>
<feature type="transmembrane region" description="Helical" evidence="6">
    <location>
        <begin position="307"/>
        <end position="325"/>
    </location>
</feature>
<evidence type="ECO:0000256" key="6">
    <source>
        <dbReference type="SAM" id="Phobius"/>
    </source>
</evidence>
<keyword evidence="2" id="KW-1003">Cell membrane</keyword>
<proteinExistence type="predicted"/>
<feature type="transmembrane region" description="Helical" evidence="6">
    <location>
        <begin position="98"/>
        <end position="120"/>
    </location>
</feature>
<feature type="transmembrane region" description="Helical" evidence="6">
    <location>
        <begin position="277"/>
        <end position="295"/>
    </location>
</feature>
<dbReference type="EMBL" id="BNAW01000006">
    <property type="protein sequence ID" value="GHG05226.1"/>
    <property type="molecule type" value="Genomic_DNA"/>
</dbReference>
<feature type="transmembrane region" description="Helical" evidence="6">
    <location>
        <begin position="331"/>
        <end position="357"/>
    </location>
</feature>
<evidence type="ECO:0000256" key="5">
    <source>
        <dbReference type="ARBA" id="ARBA00023136"/>
    </source>
</evidence>
<feature type="transmembrane region" description="Helical" evidence="6">
    <location>
        <begin position="396"/>
        <end position="414"/>
    </location>
</feature>
<dbReference type="Pfam" id="PF07690">
    <property type="entry name" value="MFS_1"/>
    <property type="match status" value="1"/>
</dbReference>
<reference evidence="8" key="1">
    <citation type="journal article" date="2019" name="Int. J. Syst. Evol. Microbiol.">
        <title>The Global Catalogue of Microorganisms (GCM) 10K type strain sequencing project: providing services to taxonomists for standard genome sequencing and annotation.</title>
        <authorList>
            <consortium name="The Broad Institute Genomics Platform"/>
            <consortium name="The Broad Institute Genome Sequencing Center for Infectious Disease"/>
            <person name="Wu L."/>
            <person name="Ma J."/>
        </authorList>
    </citation>
    <scope>NUCLEOTIDE SEQUENCE [LARGE SCALE GENOMIC DNA]</scope>
    <source>
        <strain evidence="8">CGMCC 4.7680</strain>
    </source>
</reference>
<feature type="transmembrane region" description="Helical" evidence="6">
    <location>
        <begin position="68"/>
        <end position="86"/>
    </location>
</feature>
<dbReference type="PANTHER" id="PTHR23513">
    <property type="entry name" value="INTEGRAL MEMBRANE EFFLUX PROTEIN-RELATED"/>
    <property type="match status" value="1"/>
</dbReference>
<comment type="caution">
    <text evidence="7">The sequence shown here is derived from an EMBL/GenBank/DDBJ whole genome shotgun (WGS) entry which is preliminary data.</text>
</comment>
<feature type="transmembrane region" description="Helical" evidence="6">
    <location>
        <begin position="244"/>
        <end position="265"/>
    </location>
</feature>
<name>A0ABQ3K7C8_9PSEU</name>